<dbReference type="CDD" id="cd18673">
    <property type="entry name" value="PIN_XRN1-2-like"/>
    <property type="match status" value="1"/>
</dbReference>
<feature type="region of interest" description="Disordered" evidence="6">
    <location>
        <begin position="1477"/>
        <end position="1515"/>
    </location>
</feature>
<gene>
    <name evidence="8" type="ORF">BaRGS_00032652</name>
</gene>
<feature type="compositionally biased region" description="Low complexity" evidence="6">
    <location>
        <begin position="1545"/>
        <end position="1566"/>
    </location>
</feature>
<dbReference type="PANTHER" id="PTHR12341">
    <property type="entry name" value="5'-&gt;3' EXORIBONUCLEASE"/>
    <property type="match status" value="1"/>
</dbReference>
<feature type="compositionally biased region" description="Low complexity" evidence="6">
    <location>
        <begin position="1894"/>
        <end position="1905"/>
    </location>
</feature>
<feature type="compositionally biased region" description="Polar residues" evidence="6">
    <location>
        <begin position="1261"/>
        <end position="1284"/>
    </location>
</feature>
<dbReference type="InterPro" id="IPR041412">
    <property type="entry name" value="Xrn1_helical"/>
</dbReference>
<feature type="compositionally biased region" description="Polar residues" evidence="6">
    <location>
        <begin position="1874"/>
        <end position="1885"/>
    </location>
</feature>
<accession>A0ABD0JN56</accession>
<dbReference type="InterPro" id="IPR047007">
    <property type="entry name" value="XRN1_D1_sf"/>
</dbReference>
<feature type="domain" description="DRBM" evidence="7">
    <location>
        <begin position="1588"/>
        <end position="1655"/>
    </location>
</feature>
<dbReference type="Pfam" id="PF17846">
    <property type="entry name" value="XRN_M"/>
    <property type="match status" value="1"/>
</dbReference>
<feature type="region of interest" description="Disordered" evidence="6">
    <location>
        <begin position="1184"/>
        <end position="1234"/>
    </location>
</feature>
<evidence type="ECO:0000259" key="7">
    <source>
        <dbReference type="PROSITE" id="PS50137"/>
    </source>
</evidence>
<comment type="caution">
    <text evidence="8">The sequence shown here is derived from an EMBL/GenBank/DDBJ whole genome shotgun (WGS) entry which is preliminary data.</text>
</comment>
<dbReference type="Gene3D" id="3.40.50.12390">
    <property type="match status" value="1"/>
</dbReference>
<reference evidence="8 9" key="1">
    <citation type="journal article" date="2023" name="Sci. Data">
        <title>Genome assembly of the Korean intertidal mud-creeper Batillaria attramentaria.</title>
        <authorList>
            <person name="Patra A.K."/>
            <person name="Ho P.T."/>
            <person name="Jun S."/>
            <person name="Lee S.J."/>
            <person name="Kim Y."/>
            <person name="Won Y.J."/>
        </authorList>
    </citation>
    <scope>NUCLEOTIDE SEQUENCE [LARGE SCALE GENOMIC DNA]</scope>
    <source>
        <strain evidence="8">Wonlab-2016</strain>
    </source>
</reference>
<sequence>MGVPKFYRWISERYPCLSEVVKEFQLPEFDNLYLDMNGIIHVCSHPEDDNPHFRITEEQIFKDICHYIEFLFRMIKPRKVFFMAVDGVAPRAKMNQQRGRRFRSAREAEELIKKAQEKGETLPTEKRFDSNCITPGTPFMERLQNYLKYFVVSKISTDPLWQGPKIYLSGHETPGEGEHKVMDYIRYARSQPDHDPNTRHCLYGLDADLIMLGLTSHEPHFALLREEVRFGGKKDRNKRPATPEETTFHLLHLSLMREYLDYEFSPLKGKLPFEYNLENIIDDWILMGFLVGNDFIPHLPHLHIHHDALPLLWKTYMDVLPTLDGYLNEGGHLNLRRFEVYIGKLAQFDRDQFSDQFMDMKYLEGKTGRPAGSSNRGGARGGRSEQANRQQQGQRGGASGAFAALEGLDDMDEDPDVPRNGQLPESLAAAVDSDDSDDDFDTFDAEFSAHKRDYYMTKMEYENVTPEVLQEQAHAYVRAIQWILLYYFEGVQSWSWYYPHHYAPYISDVRDFSNMQISFDMSEPFKPFEQLMAVLPAASKELLPIPLQSLMTEATSPVVDYYPIKFKTDLNGKQQDWEAVVLIPFIDENRLLSAMRTREHLLTETERRRNSHGPCCMYQWSPENQGLYVSPIPGKFPDIAANHAKLVEIPKFHFCIEPSRIKQGLLDGVQLNVFYPGFPTLRHIPHQHYLKKAGVKVFQHNSRGFNMMLKINEIPERSLDDIANDLLGQVTFVGWPHLHEAKVYAVADEKYRFELEEHPRKGQAPLVQWKRKELNQTETEILYKQANSIKEKYHDRFGVEVGKTTVLVFAGTMTGRKYVYTSHGKVTAEKQFSTQQIPFALQATCKDVLTHASDDMHFRTMEELYPKGAAVFMIGNPHYGCQGEVLEVDAKEGRVRVSFSVPEEPNMQQAKQADHIVALQYMPGYIAAQRLGVSTHFVSRITGTILILRGDGGNPESRANIGLNLKFTKRGEEVPGYTKKTDDGWQYSERAVETIHNYMSKFAELWDYIAGSQTGGSDIYTEAELFEECDYTLKDVLKYLEELPSSKITPMKSSADILQDETIMSIERAVDIAVEVNRKKVKRVKMQVRPHLLFRPLPNQGTLVPDPGTTFEMMDRIVVVKMGYSVPFGLRGTIVGIHPGELLQDTMFDVIFDEEFVGGITLRCSKKRGYRVPPIAMLNLSHGQRLSRPEQQQSQSQPKPSWKQQRQQGWQQSSQAAGVPNQSSRAAGGSAGLLPKPAFVKSNVSQAQNQRQAFNGYGSMGQPQFVTPRVISNPNRASQPSQKASPRGPPTATAPGDSEFANMWSALQQSTSSSDLSHTSSKKPGPSSSAGPSGSRGTVSLQSAAQALGKISLPTPDLLEGTVDSPCELPTNPPTALLVDLSDDAAVVAGSSSRQAEILLEKLHDSQSKGTGAPMKTMIVTNSRRSKSKSPNTGGAANGQNPTLQAMFEQAQKANPQSTAAGTVSDEFSALFAALQTTPSSTASQVSTSTEKVKAMPSCEIGQEDSGSVDQSSKKSYGRQVSIQELFDGAKQVSAQKTEVTSELQQQIQQQPQQMQQVPMSQLPQTSLPPPPLLATQAGQAGQAKPRNPVEELAAFCQATWQQPPKYDCIYHAKQKGFIGYVILPTSARFEGSMSSNKDEAHESAASMALLCLRKGLLGMPPPGPRQWMGQGAGMGVPGPGGRFFSPNSAFSPVPNPMQLRFGPGVFGQLPPPQQFMMPPGQQGRAPLLSQPPPRSLNRGPWIMSQPPPPYCQAPQWQANQIPPHSRPANHVHPQQRQAAPANQNASDRQMRTGTGGSQEFVRDAEDEVEGKQSSAKPSAEAFIPMQVTRKQRRKEDTPEKHTPPKESSGSHPANQPQPDSGQGDTTPRGPHGTTETHSVQSNTHPENKNMTDAKSSSSTKGAAAQHKTESESVAGNKMASKDRGAEGGKKRRPRIAANLNFGSSK</sequence>
<dbReference type="PANTHER" id="PTHR12341:SF7">
    <property type="entry name" value="5'-3' EXORIBONUCLEASE 1"/>
    <property type="match status" value="1"/>
</dbReference>
<feature type="compositionally biased region" description="Polar residues" evidence="6">
    <location>
        <begin position="1477"/>
        <end position="1490"/>
    </location>
</feature>
<dbReference type="Gene3D" id="2.170.260.40">
    <property type="match status" value="1"/>
</dbReference>
<evidence type="ECO:0000256" key="2">
    <source>
        <dbReference type="ARBA" id="ARBA00022801"/>
    </source>
</evidence>
<feature type="region of interest" description="Disordered" evidence="6">
    <location>
        <begin position="1422"/>
        <end position="1441"/>
    </location>
</feature>
<dbReference type="EMBL" id="JACVVK020000385">
    <property type="protein sequence ID" value="KAK7476098.1"/>
    <property type="molecule type" value="Genomic_DNA"/>
</dbReference>
<feature type="compositionally biased region" description="Low complexity" evidence="6">
    <location>
        <begin position="1184"/>
        <end position="1218"/>
    </location>
</feature>
<feature type="compositionally biased region" description="Low complexity" evidence="6">
    <location>
        <begin position="1574"/>
        <end position="1584"/>
    </location>
</feature>
<feature type="region of interest" description="Disordered" evidence="6">
    <location>
        <begin position="1254"/>
        <end position="1339"/>
    </location>
</feature>
<feature type="region of interest" description="Disordered" evidence="6">
    <location>
        <begin position="1755"/>
        <end position="1946"/>
    </location>
</feature>
<feature type="compositionally biased region" description="Basic and acidic residues" evidence="6">
    <location>
        <begin position="1834"/>
        <end position="1845"/>
    </location>
</feature>
<keyword evidence="3" id="KW-0269">Exonuclease</keyword>
<dbReference type="InterPro" id="IPR040992">
    <property type="entry name" value="XRN1_D1"/>
</dbReference>
<dbReference type="Pfam" id="PF03159">
    <property type="entry name" value="XRN_N"/>
    <property type="match status" value="1"/>
</dbReference>
<keyword evidence="5" id="KW-0694">RNA-binding</keyword>
<dbReference type="FunFam" id="3.40.50.12390:FF:000002">
    <property type="entry name" value="5'-3' exoribonuclease 1"/>
    <property type="match status" value="1"/>
</dbReference>
<feature type="compositionally biased region" description="Polar residues" evidence="6">
    <location>
        <begin position="1846"/>
        <end position="1866"/>
    </location>
</feature>
<feature type="compositionally biased region" description="Low complexity" evidence="6">
    <location>
        <begin position="1775"/>
        <end position="1786"/>
    </location>
</feature>
<evidence type="ECO:0000256" key="6">
    <source>
        <dbReference type="SAM" id="MobiDB-lite"/>
    </source>
</evidence>
<comment type="similarity">
    <text evidence="4">Belongs to the 5'-3' exonuclease family.</text>
</comment>
<dbReference type="Pfam" id="PF18334">
    <property type="entry name" value="XRN1_D2_D3"/>
    <property type="match status" value="1"/>
</dbReference>
<dbReference type="SUPFAM" id="SSF54768">
    <property type="entry name" value="dsRNA-binding domain-like"/>
    <property type="match status" value="1"/>
</dbReference>
<evidence type="ECO:0000313" key="9">
    <source>
        <dbReference type="Proteomes" id="UP001519460"/>
    </source>
</evidence>
<dbReference type="InterPro" id="IPR004859">
    <property type="entry name" value="Xrn1_N"/>
</dbReference>
<feature type="compositionally biased region" description="Polar residues" evidence="6">
    <location>
        <begin position="1505"/>
        <end position="1515"/>
    </location>
</feature>
<feature type="compositionally biased region" description="Basic and acidic residues" evidence="6">
    <location>
        <begin position="1920"/>
        <end position="1929"/>
    </location>
</feature>
<protein>
    <recommendedName>
        <fullName evidence="7">DRBM domain-containing protein</fullName>
    </recommendedName>
</protein>
<dbReference type="GO" id="GO:0004527">
    <property type="term" value="F:exonuclease activity"/>
    <property type="evidence" value="ECO:0007669"/>
    <property type="project" value="UniProtKB-KW"/>
</dbReference>
<dbReference type="InterPro" id="IPR041385">
    <property type="entry name" value="SH3_12"/>
</dbReference>
<dbReference type="InterPro" id="IPR014720">
    <property type="entry name" value="dsRBD_dom"/>
</dbReference>
<dbReference type="InterPro" id="IPR027073">
    <property type="entry name" value="5_3_exoribonuclease"/>
</dbReference>
<dbReference type="InterPro" id="IPR047008">
    <property type="entry name" value="XRN1_SH3_sf"/>
</dbReference>
<dbReference type="PROSITE" id="PS50137">
    <property type="entry name" value="DS_RBD"/>
    <property type="match status" value="1"/>
</dbReference>
<name>A0ABD0JN56_9CAEN</name>
<keyword evidence="1" id="KW-0540">Nuclease</keyword>
<organism evidence="8 9">
    <name type="scientific">Batillaria attramentaria</name>
    <dbReference type="NCBI Taxonomy" id="370345"/>
    <lineage>
        <taxon>Eukaryota</taxon>
        <taxon>Metazoa</taxon>
        <taxon>Spiralia</taxon>
        <taxon>Lophotrochozoa</taxon>
        <taxon>Mollusca</taxon>
        <taxon>Gastropoda</taxon>
        <taxon>Caenogastropoda</taxon>
        <taxon>Sorbeoconcha</taxon>
        <taxon>Cerithioidea</taxon>
        <taxon>Batillariidae</taxon>
        <taxon>Batillaria</taxon>
    </lineage>
</organism>
<dbReference type="Pfam" id="PF18129">
    <property type="entry name" value="SH3_12"/>
    <property type="match status" value="1"/>
</dbReference>
<evidence type="ECO:0000256" key="3">
    <source>
        <dbReference type="ARBA" id="ARBA00022839"/>
    </source>
</evidence>
<feature type="compositionally biased region" description="Low complexity" evidence="6">
    <location>
        <begin position="1305"/>
        <end position="1335"/>
    </location>
</feature>
<dbReference type="Gene3D" id="3.30.160.20">
    <property type="match status" value="1"/>
</dbReference>
<keyword evidence="2" id="KW-0378">Hydrolase</keyword>
<evidence type="ECO:0000256" key="5">
    <source>
        <dbReference type="PROSITE-ProRule" id="PRU00266"/>
    </source>
</evidence>
<keyword evidence="9" id="KW-1185">Reference proteome</keyword>
<dbReference type="Proteomes" id="UP001519460">
    <property type="component" value="Unassembled WGS sequence"/>
</dbReference>
<dbReference type="InterPro" id="IPR041106">
    <property type="entry name" value="XRN1_D2_D3"/>
</dbReference>
<evidence type="ECO:0000256" key="1">
    <source>
        <dbReference type="ARBA" id="ARBA00022722"/>
    </source>
</evidence>
<dbReference type="Pfam" id="PF18332">
    <property type="entry name" value="XRN1_D1"/>
    <property type="match status" value="1"/>
</dbReference>
<dbReference type="Gene3D" id="2.30.30.750">
    <property type="match status" value="1"/>
</dbReference>
<proteinExistence type="inferred from homology"/>
<evidence type="ECO:0000256" key="4">
    <source>
        <dbReference type="ARBA" id="ARBA00038299"/>
    </source>
</evidence>
<dbReference type="GO" id="GO:0003723">
    <property type="term" value="F:RNA binding"/>
    <property type="evidence" value="ECO:0007669"/>
    <property type="project" value="UniProtKB-UniRule"/>
</dbReference>
<feature type="region of interest" description="Disordered" evidence="6">
    <location>
        <begin position="364"/>
        <end position="398"/>
    </location>
</feature>
<evidence type="ECO:0000313" key="8">
    <source>
        <dbReference type="EMBL" id="KAK7476098.1"/>
    </source>
</evidence>
<dbReference type="Gene3D" id="1.25.40.1050">
    <property type="match status" value="1"/>
</dbReference>
<feature type="compositionally biased region" description="Low complexity" evidence="6">
    <location>
        <begin position="368"/>
        <end position="377"/>
    </location>
</feature>
<feature type="region of interest" description="Disordered" evidence="6">
    <location>
        <begin position="1543"/>
        <end position="1587"/>
    </location>
</feature>